<dbReference type="InterPro" id="IPR037046">
    <property type="entry name" value="AlkA_N_sf"/>
</dbReference>
<accession>A0ABV6RZ02</accession>
<evidence type="ECO:0000256" key="9">
    <source>
        <dbReference type="ARBA" id="ARBA00023204"/>
    </source>
</evidence>
<gene>
    <name evidence="11" type="ORF">ACFFGH_30620</name>
</gene>
<keyword evidence="4" id="KW-0808">Transferase</keyword>
<evidence type="ECO:0000256" key="5">
    <source>
        <dbReference type="ARBA" id="ARBA00022763"/>
    </source>
</evidence>
<dbReference type="EMBL" id="JBHLTG010000011">
    <property type="protein sequence ID" value="MFC0682207.1"/>
    <property type="molecule type" value="Genomic_DNA"/>
</dbReference>
<evidence type="ECO:0000256" key="2">
    <source>
        <dbReference type="ARBA" id="ARBA00001947"/>
    </source>
</evidence>
<dbReference type="Gene3D" id="1.10.340.30">
    <property type="entry name" value="Hypothetical protein, domain 2"/>
    <property type="match status" value="1"/>
</dbReference>
<protein>
    <recommendedName>
        <fullName evidence="3">DNA-3-methyladenine glycosylase II</fullName>
        <ecNumber evidence="3">3.2.2.21</ecNumber>
    </recommendedName>
</protein>
<evidence type="ECO:0000256" key="6">
    <source>
        <dbReference type="ARBA" id="ARBA00023015"/>
    </source>
</evidence>
<dbReference type="InterPro" id="IPR035451">
    <property type="entry name" value="Ada-like_dom_sf"/>
</dbReference>
<keyword evidence="5" id="KW-0227">DNA damage</keyword>
<dbReference type="Gene3D" id="1.10.1670.10">
    <property type="entry name" value="Helix-hairpin-Helix base-excision DNA repair enzymes (C-terminal)"/>
    <property type="match status" value="1"/>
</dbReference>
<evidence type="ECO:0000313" key="11">
    <source>
        <dbReference type="EMBL" id="MFC0682207.1"/>
    </source>
</evidence>
<dbReference type="SMART" id="SM01009">
    <property type="entry name" value="AlkA_N"/>
    <property type="match status" value="1"/>
</dbReference>
<dbReference type="Pfam" id="PF02805">
    <property type="entry name" value="Ada_Zn_binding"/>
    <property type="match status" value="1"/>
</dbReference>
<comment type="catalytic activity">
    <reaction evidence="1">
        <text>Hydrolysis of alkylated DNA, releasing 3-methyladenine, 3-methylguanine, 7-methylguanine and 7-methyladenine.</text>
        <dbReference type="EC" id="3.2.2.21"/>
    </reaction>
</comment>
<dbReference type="PANTHER" id="PTHR43003">
    <property type="entry name" value="DNA-3-METHYLADENINE GLYCOSYLASE"/>
    <property type="match status" value="1"/>
</dbReference>
<dbReference type="SMART" id="SM00478">
    <property type="entry name" value="ENDO3c"/>
    <property type="match status" value="1"/>
</dbReference>
<organism evidence="11 12">
    <name type="scientific">Lysobacter korlensis</name>
    <dbReference type="NCBI Taxonomy" id="553636"/>
    <lineage>
        <taxon>Bacteria</taxon>
        <taxon>Pseudomonadati</taxon>
        <taxon>Pseudomonadota</taxon>
        <taxon>Gammaproteobacteria</taxon>
        <taxon>Lysobacterales</taxon>
        <taxon>Lysobacteraceae</taxon>
        <taxon>Lysobacter</taxon>
    </lineage>
</organism>
<keyword evidence="7" id="KW-0010">Activator</keyword>
<name>A0ABV6RZ02_9GAMM</name>
<keyword evidence="6" id="KW-0805">Transcription regulation</keyword>
<evidence type="ECO:0000256" key="1">
    <source>
        <dbReference type="ARBA" id="ARBA00000086"/>
    </source>
</evidence>
<comment type="cofactor">
    <cofactor evidence="2">
        <name>Zn(2+)</name>
        <dbReference type="ChEBI" id="CHEBI:29105"/>
    </cofactor>
</comment>
<comment type="caution">
    <text evidence="11">The sequence shown here is derived from an EMBL/GenBank/DDBJ whole genome shotgun (WGS) entry which is preliminary data.</text>
</comment>
<dbReference type="CDD" id="cd00056">
    <property type="entry name" value="ENDO3c"/>
    <property type="match status" value="1"/>
</dbReference>
<proteinExistence type="predicted"/>
<dbReference type="InterPro" id="IPR009057">
    <property type="entry name" value="Homeodomain-like_sf"/>
</dbReference>
<dbReference type="InterPro" id="IPR051912">
    <property type="entry name" value="Alkylbase_DNA_Glycosylase/TA"/>
</dbReference>
<dbReference type="SMART" id="SM00342">
    <property type="entry name" value="HTH_ARAC"/>
    <property type="match status" value="1"/>
</dbReference>
<reference evidence="11 12" key="1">
    <citation type="submission" date="2024-09" db="EMBL/GenBank/DDBJ databases">
        <authorList>
            <person name="Sun Q."/>
            <person name="Mori K."/>
        </authorList>
    </citation>
    <scope>NUCLEOTIDE SEQUENCE [LARGE SCALE GENOMIC DNA]</scope>
    <source>
        <strain evidence="11 12">KCTC 23076</strain>
    </source>
</reference>
<keyword evidence="12" id="KW-1185">Reference proteome</keyword>
<evidence type="ECO:0000256" key="8">
    <source>
        <dbReference type="ARBA" id="ARBA00023163"/>
    </source>
</evidence>
<evidence type="ECO:0000256" key="3">
    <source>
        <dbReference type="ARBA" id="ARBA00012000"/>
    </source>
</evidence>
<dbReference type="PANTHER" id="PTHR43003:SF13">
    <property type="entry name" value="DNA-3-METHYLADENINE GLYCOSYLASE 2"/>
    <property type="match status" value="1"/>
</dbReference>
<feature type="domain" description="HTH araC/xylS-type" evidence="10">
    <location>
        <begin position="102"/>
        <end position="200"/>
    </location>
</feature>
<dbReference type="InterPro" id="IPR018060">
    <property type="entry name" value="HTH_AraC"/>
</dbReference>
<dbReference type="Proteomes" id="UP001589896">
    <property type="component" value="Unassembled WGS sequence"/>
</dbReference>
<dbReference type="Pfam" id="PF06029">
    <property type="entry name" value="AlkA_N"/>
    <property type="match status" value="1"/>
</dbReference>
<dbReference type="RefSeq" id="WP_386676006.1">
    <property type="nucleotide sequence ID" value="NZ_JBHLTG010000011.1"/>
</dbReference>
<evidence type="ECO:0000259" key="10">
    <source>
        <dbReference type="PROSITE" id="PS01124"/>
    </source>
</evidence>
<dbReference type="InterPro" id="IPR004026">
    <property type="entry name" value="Ada_DNA_repair_Zn-bd"/>
</dbReference>
<dbReference type="PROSITE" id="PS01124">
    <property type="entry name" value="HTH_ARAC_FAMILY_2"/>
    <property type="match status" value="1"/>
</dbReference>
<dbReference type="SUPFAM" id="SSF57884">
    <property type="entry name" value="Ada DNA repair protein, N-terminal domain (N-Ada 10)"/>
    <property type="match status" value="1"/>
</dbReference>
<keyword evidence="4" id="KW-0489">Methyltransferase</keyword>
<evidence type="ECO:0000256" key="4">
    <source>
        <dbReference type="ARBA" id="ARBA00022603"/>
    </source>
</evidence>
<dbReference type="SUPFAM" id="SSF55945">
    <property type="entry name" value="TATA-box binding protein-like"/>
    <property type="match status" value="1"/>
</dbReference>
<evidence type="ECO:0000256" key="7">
    <source>
        <dbReference type="ARBA" id="ARBA00023159"/>
    </source>
</evidence>
<dbReference type="InterPro" id="IPR003265">
    <property type="entry name" value="HhH-GPD_domain"/>
</dbReference>
<dbReference type="InterPro" id="IPR011257">
    <property type="entry name" value="DNA_glycosylase"/>
</dbReference>
<evidence type="ECO:0000313" key="12">
    <source>
        <dbReference type="Proteomes" id="UP001589896"/>
    </source>
</evidence>
<keyword evidence="9" id="KW-0234">DNA repair</keyword>
<dbReference type="InterPro" id="IPR010316">
    <property type="entry name" value="AlkA_N"/>
</dbReference>
<dbReference type="Gene3D" id="3.30.310.20">
    <property type="entry name" value="DNA-3-methyladenine glycosylase AlkA, N-terminal domain"/>
    <property type="match status" value="1"/>
</dbReference>
<dbReference type="SUPFAM" id="SSF48150">
    <property type="entry name" value="DNA-glycosylase"/>
    <property type="match status" value="1"/>
</dbReference>
<sequence>MPTTARPRGSARPGAPDAVFDARYRALSSRDSRFDGLFLAGVHSTGIYCRPSCAARTPLPSNVAFYRTAAAAHEAGLRACKRCQPDAVPGSPDWNLHDDLASRAMRLILDGLVEREGVPGLAARLGYSPRHLTRVLVAELGAGPLALARAHRAQTARDLLVSTDLTIADIAFAAGFSSIRQFNDTMLSVYDQSPRELRRRVMSGRPAAGTLSHGTTRTQGAAVTVSLRLPARAPFDGAGLFRFFADHAVPGLESGDGASFSRRLRLPRGFADVTITLDGERPGIRCSARLDAVADVAPLVARIRRMFDLDADSAAIDEALGADPQLATLVDARPGIRMPGVADLEEALFRTMIGQQISVASARTVLGRLVAELGEDGVFPSAARIAEDGPAVLSGPTSRTGAIVEVARRLAEGELVLDASAPLGESRTRLLALPGVGVWTAGYLAMRALGDPDTLLEGDLVIRRNAERLGLHANPRELAQHARRWSPWRSYVCLHLWRATPVVTP</sequence>
<dbReference type="Pfam" id="PF12833">
    <property type="entry name" value="HTH_18"/>
    <property type="match status" value="1"/>
</dbReference>
<dbReference type="EC" id="3.2.2.21" evidence="3"/>
<dbReference type="InterPro" id="IPR023170">
    <property type="entry name" value="HhH_base_excis_C"/>
</dbReference>
<dbReference type="SUPFAM" id="SSF46689">
    <property type="entry name" value="Homeodomain-like"/>
    <property type="match status" value="1"/>
</dbReference>
<keyword evidence="8" id="KW-0804">Transcription</keyword>
<dbReference type="Gene3D" id="3.40.10.10">
    <property type="entry name" value="DNA Methylphosphotriester Repair Domain"/>
    <property type="match status" value="1"/>
</dbReference>
<dbReference type="Gene3D" id="1.10.10.60">
    <property type="entry name" value="Homeodomain-like"/>
    <property type="match status" value="1"/>
</dbReference>